<comment type="subcellular location">
    <subcellularLocation>
        <location evidence="1 10">Cell membrane</location>
        <topology evidence="1 10">Multi-pass membrane protein</topology>
    </subcellularLocation>
</comment>
<dbReference type="PANTHER" id="PTHR21137">
    <property type="entry name" value="ODORANT RECEPTOR"/>
    <property type="match status" value="1"/>
</dbReference>
<evidence type="ECO:0000313" key="11">
    <source>
        <dbReference type="EMBL" id="KAJ3666971.1"/>
    </source>
</evidence>
<dbReference type="EMBL" id="JALNTZ010000001">
    <property type="protein sequence ID" value="KAJ3666971.1"/>
    <property type="molecule type" value="Genomic_DNA"/>
</dbReference>
<comment type="caution">
    <text evidence="10">Lacks conserved residue(s) required for the propagation of feature annotation.</text>
</comment>
<feature type="transmembrane region" description="Helical" evidence="10">
    <location>
        <begin position="164"/>
        <end position="182"/>
    </location>
</feature>
<keyword evidence="2" id="KW-1003">Cell membrane</keyword>
<accession>A0AA38J7W3</accession>
<keyword evidence="9 10" id="KW-0807">Transducer</keyword>
<comment type="caution">
    <text evidence="11">The sequence shown here is derived from an EMBL/GenBank/DDBJ whole genome shotgun (WGS) entry which is preliminary data.</text>
</comment>
<dbReference type="Pfam" id="PF02949">
    <property type="entry name" value="7tm_6"/>
    <property type="match status" value="1"/>
</dbReference>
<keyword evidence="8 10" id="KW-0675">Receptor</keyword>
<evidence type="ECO:0000256" key="3">
    <source>
        <dbReference type="ARBA" id="ARBA00022606"/>
    </source>
</evidence>
<evidence type="ECO:0000256" key="4">
    <source>
        <dbReference type="ARBA" id="ARBA00022692"/>
    </source>
</evidence>
<keyword evidence="12" id="KW-1185">Reference proteome</keyword>
<keyword evidence="4 10" id="KW-0812">Transmembrane</keyword>
<protein>
    <recommendedName>
        <fullName evidence="10">Odorant receptor</fullName>
    </recommendedName>
</protein>
<keyword evidence="3 10" id="KW-0716">Sensory transduction</keyword>
<comment type="similarity">
    <text evidence="10">Belongs to the insect chemoreceptor superfamily. Heteromeric odorant receptor channel (TC 1.A.69) family.</text>
</comment>
<proteinExistence type="inferred from homology"/>
<dbReference type="GO" id="GO:0005886">
    <property type="term" value="C:plasma membrane"/>
    <property type="evidence" value="ECO:0007669"/>
    <property type="project" value="UniProtKB-SubCell"/>
</dbReference>
<organism evidence="11 12">
    <name type="scientific">Zophobas morio</name>
    <dbReference type="NCBI Taxonomy" id="2755281"/>
    <lineage>
        <taxon>Eukaryota</taxon>
        <taxon>Metazoa</taxon>
        <taxon>Ecdysozoa</taxon>
        <taxon>Arthropoda</taxon>
        <taxon>Hexapoda</taxon>
        <taxon>Insecta</taxon>
        <taxon>Pterygota</taxon>
        <taxon>Neoptera</taxon>
        <taxon>Endopterygota</taxon>
        <taxon>Coleoptera</taxon>
        <taxon>Polyphaga</taxon>
        <taxon>Cucujiformia</taxon>
        <taxon>Tenebrionidae</taxon>
        <taxon>Zophobas</taxon>
    </lineage>
</organism>
<feature type="transmembrane region" description="Helical" evidence="10">
    <location>
        <begin position="124"/>
        <end position="144"/>
    </location>
</feature>
<dbReference type="InterPro" id="IPR004117">
    <property type="entry name" value="7tm6_olfct_rcpt"/>
</dbReference>
<dbReference type="GO" id="GO:0005549">
    <property type="term" value="F:odorant binding"/>
    <property type="evidence" value="ECO:0007669"/>
    <property type="project" value="InterPro"/>
</dbReference>
<dbReference type="AlphaFoldDB" id="A0AA38J7W3"/>
<evidence type="ECO:0000256" key="9">
    <source>
        <dbReference type="ARBA" id="ARBA00023224"/>
    </source>
</evidence>
<feature type="transmembrane region" description="Helical" evidence="10">
    <location>
        <begin position="68"/>
        <end position="85"/>
    </location>
</feature>
<name>A0AA38J7W3_9CUCU</name>
<dbReference type="PANTHER" id="PTHR21137:SF35">
    <property type="entry name" value="ODORANT RECEPTOR 19A-RELATED"/>
    <property type="match status" value="1"/>
</dbReference>
<gene>
    <name evidence="11" type="ORF">Zmor_002387</name>
</gene>
<keyword evidence="6 10" id="KW-1133">Transmembrane helix</keyword>
<dbReference type="Proteomes" id="UP001168821">
    <property type="component" value="Unassembled WGS sequence"/>
</dbReference>
<evidence type="ECO:0000313" key="12">
    <source>
        <dbReference type="Proteomes" id="UP001168821"/>
    </source>
</evidence>
<evidence type="ECO:0000256" key="1">
    <source>
        <dbReference type="ARBA" id="ARBA00004651"/>
    </source>
</evidence>
<feature type="transmembrane region" description="Helical" evidence="10">
    <location>
        <begin position="274"/>
        <end position="296"/>
    </location>
</feature>
<evidence type="ECO:0000256" key="8">
    <source>
        <dbReference type="ARBA" id="ARBA00023170"/>
    </source>
</evidence>
<reference evidence="11" key="1">
    <citation type="journal article" date="2023" name="G3 (Bethesda)">
        <title>Whole genome assemblies of Zophobas morio and Tenebrio molitor.</title>
        <authorList>
            <person name="Kaur S."/>
            <person name="Stinson S.A."/>
            <person name="diCenzo G.C."/>
        </authorList>
    </citation>
    <scope>NUCLEOTIDE SEQUENCE</scope>
    <source>
        <strain evidence="11">QUZm001</strain>
    </source>
</reference>
<evidence type="ECO:0000256" key="6">
    <source>
        <dbReference type="ARBA" id="ARBA00022989"/>
    </source>
</evidence>
<keyword evidence="5 10" id="KW-0552">Olfaction</keyword>
<feature type="transmembrane region" description="Helical" evidence="10">
    <location>
        <begin position="244"/>
        <end position="268"/>
    </location>
</feature>
<feature type="transmembrane region" description="Helical" evidence="10">
    <location>
        <begin position="33"/>
        <end position="56"/>
    </location>
</feature>
<evidence type="ECO:0000256" key="2">
    <source>
        <dbReference type="ARBA" id="ARBA00022475"/>
    </source>
</evidence>
<evidence type="ECO:0000256" key="10">
    <source>
        <dbReference type="RuleBase" id="RU351113"/>
    </source>
</evidence>
<evidence type="ECO:0000256" key="7">
    <source>
        <dbReference type="ARBA" id="ARBA00023136"/>
    </source>
</evidence>
<dbReference type="GO" id="GO:0004984">
    <property type="term" value="F:olfactory receptor activity"/>
    <property type="evidence" value="ECO:0007669"/>
    <property type="project" value="InterPro"/>
</dbReference>
<sequence length="370" mass="42383">MKTISERSFSIAIIVLKIVGFYPSDNHKQLHKLYGIVLYIVAMIPISILSLLHFVFLEEMSDFKSNDFSMVAIIFYTFKLPPCLIHRNKIKRCIHYFDDPLYSVVKQEHKKIMDECIAVCRRNINVFLISCLSTGCTFLAPALINPEILPLNVWLPQFVVDEPVLFQLVRFLTFLVVFYVVLSCGTVDPLVAGLCHQATGQIQILKENLQCLGRELDTDTFQKIKKCVEHHQTILNFVNEFQSCFSLVVFCQLAGSSLVIGVLCFQMSRTTTGVGFLLTVNDFFVLFFQIFFYCYYGSLLIQESDSLSSAIYLSRWYECDVHCKKALIVFMEHSKKPIVVTAGKLLPLSLETFTMILRRAYSLVAVLKNY</sequence>
<dbReference type="GO" id="GO:0007165">
    <property type="term" value="P:signal transduction"/>
    <property type="evidence" value="ECO:0007669"/>
    <property type="project" value="UniProtKB-KW"/>
</dbReference>
<evidence type="ECO:0000256" key="5">
    <source>
        <dbReference type="ARBA" id="ARBA00022725"/>
    </source>
</evidence>
<keyword evidence="7 10" id="KW-0472">Membrane</keyword>